<evidence type="ECO:0000313" key="2">
    <source>
        <dbReference type="Proteomes" id="UP000319941"/>
    </source>
</evidence>
<name>A0A558HSJ9_9GAMM</name>
<keyword evidence="2" id="KW-1185">Reference proteome</keyword>
<dbReference type="Pfam" id="PF07021">
    <property type="entry name" value="MetW"/>
    <property type="match status" value="1"/>
</dbReference>
<dbReference type="OrthoDB" id="9792690at2"/>
<proteinExistence type="predicted"/>
<organism evidence="1 2">
    <name type="scientific">Cobetia crustatorum</name>
    <dbReference type="NCBI Taxonomy" id="553385"/>
    <lineage>
        <taxon>Bacteria</taxon>
        <taxon>Pseudomonadati</taxon>
        <taxon>Pseudomonadota</taxon>
        <taxon>Gammaproteobacteria</taxon>
        <taxon>Oceanospirillales</taxon>
        <taxon>Halomonadaceae</taxon>
        <taxon>Cobetia</taxon>
    </lineage>
</organism>
<dbReference type="CDD" id="cd02440">
    <property type="entry name" value="AdoMet_MTases"/>
    <property type="match status" value="1"/>
</dbReference>
<dbReference type="Proteomes" id="UP000319941">
    <property type="component" value="Unassembled WGS sequence"/>
</dbReference>
<dbReference type="InterPro" id="IPR029063">
    <property type="entry name" value="SAM-dependent_MTases_sf"/>
</dbReference>
<dbReference type="NCBIfam" id="TIGR02081">
    <property type="entry name" value="metW"/>
    <property type="match status" value="1"/>
</dbReference>
<reference evidence="1 2" key="1">
    <citation type="submission" date="2019-07" db="EMBL/GenBank/DDBJ databases">
        <title>Diversity of Bacteria from Kongsfjorden, Arctic.</title>
        <authorList>
            <person name="Yu Y."/>
        </authorList>
    </citation>
    <scope>NUCLEOTIDE SEQUENCE [LARGE SCALE GENOMIC DNA]</scope>
    <source>
        <strain evidence="1 2">SM1923</strain>
    </source>
</reference>
<dbReference type="RefSeq" id="WP_024952169.1">
    <property type="nucleotide sequence ID" value="NZ_CAWOWR010000087.1"/>
</dbReference>
<accession>A0A558HSJ9</accession>
<dbReference type="InterPro" id="IPR010743">
    <property type="entry name" value="Methionine_synth_MetW"/>
</dbReference>
<dbReference type="STRING" id="553385.GCA_000591415_02106"/>
<sequence>MRNDLAQIHDWIPNGARVLDLACGDGTLLASLAEQKQVFGYGLEIDPHNINACVARGVNVIEQNVDDGLANFADDTFDRVVMSQALQVLKRPDRALEEMMRVSREAIITFPNFAYWRHRLHLGLKGRMPVSKSLPHAWYDTPNIHLSTFADFERLCRDQGLKIIDRAVGNGDHEPHPAATWWPNLFGEVAIFRVCRDNCASLER</sequence>
<evidence type="ECO:0000313" key="1">
    <source>
        <dbReference type="EMBL" id="TVU72102.1"/>
    </source>
</evidence>
<dbReference type="EMBL" id="VNFH01000003">
    <property type="protein sequence ID" value="TVU72102.1"/>
    <property type="molecule type" value="Genomic_DNA"/>
</dbReference>
<dbReference type="AlphaFoldDB" id="A0A558HSJ9"/>
<gene>
    <name evidence="1" type="primary">metW</name>
    <name evidence="1" type="ORF">FQP86_06210</name>
</gene>
<comment type="caution">
    <text evidence="1">The sequence shown here is derived from an EMBL/GenBank/DDBJ whole genome shotgun (WGS) entry which is preliminary data.</text>
</comment>
<dbReference type="Gene3D" id="3.40.50.150">
    <property type="entry name" value="Vaccinia Virus protein VP39"/>
    <property type="match status" value="1"/>
</dbReference>
<dbReference type="SUPFAM" id="SSF53335">
    <property type="entry name" value="S-adenosyl-L-methionine-dependent methyltransferases"/>
    <property type="match status" value="1"/>
</dbReference>
<protein>
    <submittedName>
        <fullName evidence="1">Methionine biosynthesis protein MetW</fullName>
    </submittedName>
</protein>